<dbReference type="RefSeq" id="WP_042032910.1">
    <property type="nucleotide sequence ID" value="NZ_CAWMFX010000052.1"/>
</dbReference>
<dbReference type="GeneID" id="69550598"/>
<organism evidence="1 2">
    <name type="scientific">Aeromonas jandaei</name>
    <dbReference type="NCBI Taxonomy" id="650"/>
    <lineage>
        <taxon>Bacteria</taxon>
        <taxon>Pseudomonadati</taxon>
        <taxon>Pseudomonadota</taxon>
        <taxon>Gammaproteobacteria</taxon>
        <taxon>Aeromonadales</taxon>
        <taxon>Aeromonadaceae</taxon>
        <taxon>Aeromonas</taxon>
    </lineage>
</organism>
<dbReference type="EMBL" id="CP066092">
    <property type="protein sequence ID" value="QQB20875.1"/>
    <property type="molecule type" value="Genomic_DNA"/>
</dbReference>
<dbReference type="Proteomes" id="UP000595481">
    <property type="component" value="Chromosome"/>
</dbReference>
<evidence type="ECO:0008006" key="3">
    <source>
        <dbReference type="Google" id="ProtNLM"/>
    </source>
</evidence>
<proteinExistence type="predicted"/>
<gene>
    <name evidence="1" type="ORF">I6H43_04915</name>
</gene>
<evidence type="ECO:0000313" key="2">
    <source>
        <dbReference type="Proteomes" id="UP000595481"/>
    </source>
</evidence>
<reference evidence="1 2" key="1">
    <citation type="submission" date="2020-12" db="EMBL/GenBank/DDBJ databases">
        <title>FDA dAtabase for Regulatory Grade micrObial Sequences (FDA-ARGOS): Supporting development and validation of Infectious Disease Dx tests.</title>
        <authorList>
            <person name="Sproer C."/>
            <person name="Gronow S."/>
            <person name="Severitt S."/>
            <person name="Schroder I."/>
            <person name="Tallon L."/>
            <person name="Sadzewicz L."/>
            <person name="Zhao X."/>
            <person name="Boylan J."/>
            <person name="Ott S."/>
            <person name="Bowen H."/>
            <person name="Vavikolanu K."/>
            <person name="Mehta A."/>
            <person name="Aluvathingal J."/>
            <person name="Nadendla S."/>
            <person name="Lowell S."/>
            <person name="Myers T."/>
            <person name="Yan Y."/>
            <person name="Sichtig H."/>
        </authorList>
    </citation>
    <scope>NUCLEOTIDE SEQUENCE [LARGE SCALE GENOMIC DNA]</scope>
    <source>
        <strain evidence="1 2">FDAARGOS_986</strain>
    </source>
</reference>
<name>A0A7T4ABG4_AERJA</name>
<keyword evidence="2" id="KW-1185">Reference proteome</keyword>
<evidence type="ECO:0000313" key="1">
    <source>
        <dbReference type="EMBL" id="QQB20875.1"/>
    </source>
</evidence>
<protein>
    <recommendedName>
        <fullName evidence="3">HTH cro/C1-type domain-containing protein</fullName>
    </recommendedName>
</protein>
<sequence>MGRTSFVINPERLKGLRVESGMTQEMLMSKAYKILGRSPEAAPKTLIGHYQRVEKNGHTSKALANALAQVLETTVEVLQGKDTPESYHYMDKLVKQLKAQLELGNNQALNNEFSEWQSKYNSQCPDMNEDIYDFARDLGIQIELAQLIGQKDELIKLQGITGWSREQILNPANVHGHWFVRKTVMNSISTSLEYGLGEIMWEVRDVIKKVGHFYTDDMHVNVKHAYPWIHIDLIHPRISDFHKTTFIFSRTLPKPDGLKWVSPSEADKWMLSELDRIAFDEANFVTLNDGFIYPSDIKNLRLKIIEITDHAKSRIAYSEGWLTDQEDSVFESFLASGRAHYWIVNKLTGGLAEGLRAHLNHLPEVSWKVDANNGRITLTCDSWKLSAEKRAKLGFYDLSYTISLVELMPDGSYRAAPWSKKGIEDAANNITRQLQWAWAWASEDFASDDEQINLHFQERTKLGETIVDFTKASSLEES</sequence>
<accession>A0A7T4ABG4</accession>